<evidence type="ECO:0000256" key="5">
    <source>
        <dbReference type="SAM" id="Phobius"/>
    </source>
</evidence>
<evidence type="ECO:0000259" key="6">
    <source>
        <dbReference type="Pfam" id="PF01694"/>
    </source>
</evidence>
<dbReference type="Gene3D" id="1.20.1540.10">
    <property type="entry name" value="Rhomboid-like"/>
    <property type="match status" value="1"/>
</dbReference>
<evidence type="ECO:0000256" key="4">
    <source>
        <dbReference type="ARBA" id="ARBA00023136"/>
    </source>
</evidence>
<organism evidence="7 8">
    <name type="scientific">Halococcoides cellulosivorans</name>
    <dbReference type="NCBI Taxonomy" id="1679096"/>
    <lineage>
        <taxon>Archaea</taxon>
        <taxon>Methanobacteriati</taxon>
        <taxon>Methanobacteriota</taxon>
        <taxon>Stenosarchaea group</taxon>
        <taxon>Halobacteria</taxon>
        <taxon>Halobacteriales</taxon>
        <taxon>Haloarculaceae</taxon>
        <taxon>Halococcoides</taxon>
    </lineage>
</organism>
<dbReference type="Proteomes" id="UP000244727">
    <property type="component" value="Chromosome"/>
</dbReference>
<evidence type="ECO:0000256" key="2">
    <source>
        <dbReference type="ARBA" id="ARBA00022692"/>
    </source>
</evidence>
<dbReference type="SUPFAM" id="SSF144091">
    <property type="entry name" value="Rhomboid-like"/>
    <property type="match status" value="1"/>
</dbReference>
<reference evidence="7 8" key="1">
    <citation type="submission" date="2018-04" db="EMBL/GenBank/DDBJ databases">
        <title>Halococcoides cellulosivorans gen. nov., sp. nov., an extremely halophilic cellulose-utilizing haloarchaeon from hypersaline lakes.</title>
        <authorList>
            <person name="Sorokin D.Y."/>
            <person name="Toshchakov S.V."/>
            <person name="Samarov N.I."/>
            <person name="Korzhenkov A."/>
            <person name="Kublanov I.V."/>
        </authorList>
    </citation>
    <scope>NUCLEOTIDE SEQUENCE [LARGE SCALE GENOMIC DNA]</scope>
    <source>
        <strain evidence="7 8">HArcel1</strain>
    </source>
</reference>
<gene>
    <name evidence="7" type="ORF">HARCEL1_12620</name>
</gene>
<keyword evidence="2 5" id="KW-0812">Transmembrane</keyword>
<name>A0A2R4X3W1_9EURY</name>
<feature type="transmembrane region" description="Helical" evidence="5">
    <location>
        <begin position="97"/>
        <end position="115"/>
    </location>
</feature>
<dbReference type="AlphaFoldDB" id="A0A2R4X3W1"/>
<feature type="domain" description="Peptidase S54 rhomboid" evidence="6">
    <location>
        <begin position="70"/>
        <end position="196"/>
    </location>
</feature>
<sequence>MENIRAWISRRRVTFGLALFFTLWFGLELIVYTRFGLETAEYWFYWEKDRFLTSFDPGLVLSPISHELDNFKHILGNVLFLVFAGSVVETEVKESDVFLLVVGFAYLSTLIANITAPIHEVWGIVGASGGIYSLISYGGAMVILDDRELSEGDFIYSVSRLILVLIAAYALLSELKGGGNIAHIVGWFCGLIFYMMRYSKPIEYSWR</sequence>
<keyword evidence="3 5" id="KW-1133">Transmembrane helix</keyword>
<dbReference type="GeneID" id="36513365"/>
<evidence type="ECO:0000256" key="1">
    <source>
        <dbReference type="ARBA" id="ARBA00004141"/>
    </source>
</evidence>
<feature type="transmembrane region" description="Helical" evidence="5">
    <location>
        <begin position="12"/>
        <end position="35"/>
    </location>
</feature>
<accession>A0A2R4X3W1</accession>
<evidence type="ECO:0000313" key="7">
    <source>
        <dbReference type="EMBL" id="AWB28484.1"/>
    </source>
</evidence>
<dbReference type="InterPro" id="IPR022764">
    <property type="entry name" value="Peptidase_S54_rhomboid_dom"/>
</dbReference>
<feature type="transmembrane region" description="Helical" evidence="5">
    <location>
        <begin position="121"/>
        <end position="142"/>
    </location>
</feature>
<keyword evidence="8" id="KW-1185">Reference proteome</keyword>
<feature type="transmembrane region" description="Helical" evidence="5">
    <location>
        <begin position="154"/>
        <end position="172"/>
    </location>
</feature>
<feature type="transmembrane region" description="Helical" evidence="5">
    <location>
        <begin position="178"/>
        <end position="196"/>
    </location>
</feature>
<evidence type="ECO:0000256" key="3">
    <source>
        <dbReference type="ARBA" id="ARBA00022989"/>
    </source>
</evidence>
<dbReference type="GO" id="GO:0004252">
    <property type="term" value="F:serine-type endopeptidase activity"/>
    <property type="evidence" value="ECO:0007669"/>
    <property type="project" value="InterPro"/>
</dbReference>
<dbReference type="Pfam" id="PF01694">
    <property type="entry name" value="Rhomboid"/>
    <property type="match status" value="1"/>
</dbReference>
<dbReference type="EMBL" id="CP028858">
    <property type="protein sequence ID" value="AWB28484.1"/>
    <property type="molecule type" value="Genomic_DNA"/>
</dbReference>
<dbReference type="KEGG" id="harc:HARCEL1_12620"/>
<dbReference type="GO" id="GO:0016020">
    <property type="term" value="C:membrane"/>
    <property type="evidence" value="ECO:0007669"/>
    <property type="project" value="UniProtKB-SubCell"/>
</dbReference>
<comment type="subcellular location">
    <subcellularLocation>
        <location evidence="1">Membrane</location>
        <topology evidence="1">Multi-pass membrane protein</topology>
    </subcellularLocation>
</comment>
<dbReference type="RefSeq" id="WP_108383932.1">
    <property type="nucleotide sequence ID" value="NZ_CP028858.1"/>
</dbReference>
<dbReference type="InterPro" id="IPR035952">
    <property type="entry name" value="Rhomboid-like_sf"/>
</dbReference>
<proteinExistence type="predicted"/>
<protein>
    <recommendedName>
        <fullName evidence="6">Peptidase S54 rhomboid domain-containing protein</fullName>
    </recommendedName>
</protein>
<evidence type="ECO:0000313" key="8">
    <source>
        <dbReference type="Proteomes" id="UP000244727"/>
    </source>
</evidence>
<keyword evidence="4 5" id="KW-0472">Membrane</keyword>